<evidence type="ECO:0000256" key="4">
    <source>
        <dbReference type="ARBA" id="ARBA00022801"/>
    </source>
</evidence>
<dbReference type="SUPFAM" id="SSF53474">
    <property type="entry name" value="alpha/beta-Hydrolases"/>
    <property type="match status" value="1"/>
</dbReference>
<dbReference type="Gene3D" id="1.20.120.980">
    <property type="entry name" value="Serine carboxypeptidase S28, SKS domain"/>
    <property type="match status" value="1"/>
</dbReference>
<dbReference type="InterPro" id="IPR029058">
    <property type="entry name" value="AB_hydrolase_fold"/>
</dbReference>
<keyword evidence="8" id="KW-1185">Reference proteome</keyword>
<dbReference type="Proteomes" id="UP001165122">
    <property type="component" value="Unassembled WGS sequence"/>
</dbReference>
<accession>A0A9W6ZNM3</accession>
<keyword evidence="3 6" id="KW-0732">Signal</keyword>
<reference evidence="8" key="1">
    <citation type="journal article" date="2023" name="Commun. Biol.">
        <title>Genome analysis of Parmales, the sister group of diatoms, reveals the evolutionary specialization of diatoms from phago-mixotrophs to photoautotrophs.</title>
        <authorList>
            <person name="Ban H."/>
            <person name="Sato S."/>
            <person name="Yoshikawa S."/>
            <person name="Yamada K."/>
            <person name="Nakamura Y."/>
            <person name="Ichinomiya M."/>
            <person name="Sato N."/>
            <person name="Blanc-Mathieu R."/>
            <person name="Endo H."/>
            <person name="Kuwata A."/>
            <person name="Ogata H."/>
        </authorList>
    </citation>
    <scope>NUCLEOTIDE SEQUENCE [LARGE SCALE GENOMIC DNA]</scope>
    <source>
        <strain evidence="8">NIES 3700</strain>
    </source>
</reference>
<sequence length="482" mass="53192">MKLLFASLLLSSATTIAATDYSYQTLYYNQTLDHTQPFHPSNDRWSHRYLLNDDFWATPKDEDLTSSSDCPGPIMFYTGNEGPVDAFWSGNGFMMEMAESWGGLIVFGEERYYGPSIPSSDYSYMSTQQVLEDYVELLEYVKKEYKAESCPVIAFGGSYGGTLTTFFRAGYPHAVQGGLASSAPVGNYDPIGWESHGIDSYTFSDIVTKQYADADSQCLSKIWEATEIINSGNSEDLTKTFNLCDATGLGPNSQSELFLYGLEGLPQLNYPYAINDMPGWPVQSACDILTSSSSDTLIEAAAKVTGMALSYDLKGACFETLDEGPGNVPGDGPGAGPWGYQSCTETLHLFNSRGPADGGIREYNLDMSVIEEICKDSWGEFDVQPNTNALTDRYGGYKLGDGLVDVSNIIWSVGDIDPWGGGCFHPEYAKDGSEDDGLYYFVIEKGAHHYDLRGEHENDTDSVRDVREKERDIIKGWIQDFV</sequence>
<dbReference type="OrthoDB" id="2130629at2759"/>
<feature type="chain" id="PRO_5040936874" evidence="6">
    <location>
        <begin position="19"/>
        <end position="482"/>
    </location>
</feature>
<feature type="signal peptide" evidence="6">
    <location>
        <begin position="1"/>
        <end position="18"/>
    </location>
</feature>
<keyword evidence="2" id="KW-0645">Protease</keyword>
<dbReference type="InterPro" id="IPR042269">
    <property type="entry name" value="Ser_carbopepase_S28_SKS"/>
</dbReference>
<keyword evidence="4" id="KW-0378">Hydrolase</keyword>
<dbReference type="EMBL" id="BRXW01000471">
    <property type="protein sequence ID" value="GMH57687.1"/>
    <property type="molecule type" value="Genomic_DNA"/>
</dbReference>
<dbReference type="AlphaFoldDB" id="A0A9W6ZNM3"/>
<dbReference type="PANTHER" id="PTHR11010">
    <property type="entry name" value="PROTEASE S28 PRO-X CARBOXYPEPTIDASE-RELATED"/>
    <property type="match status" value="1"/>
</dbReference>
<dbReference type="Pfam" id="PF05577">
    <property type="entry name" value="Peptidase_S28"/>
    <property type="match status" value="1"/>
</dbReference>
<dbReference type="InterPro" id="IPR008758">
    <property type="entry name" value="Peptidase_S28"/>
</dbReference>
<dbReference type="Gene3D" id="3.40.50.1820">
    <property type="entry name" value="alpha/beta hydrolase"/>
    <property type="match status" value="1"/>
</dbReference>
<dbReference type="GO" id="GO:0070008">
    <property type="term" value="F:serine-type exopeptidase activity"/>
    <property type="evidence" value="ECO:0007669"/>
    <property type="project" value="InterPro"/>
</dbReference>
<dbReference type="GO" id="GO:0008239">
    <property type="term" value="F:dipeptidyl-peptidase activity"/>
    <property type="evidence" value="ECO:0007669"/>
    <property type="project" value="TreeGrafter"/>
</dbReference>
<dbReference type="GO" id="GO:0006508">
    <property type="term" value="P:proteolysis"/>
    <property type="evidence" value="ECO:0007669"/>
    <property type="project" value="UniProtKB-KW"/>
</dbReference>
<comment type="similarity">
    <text evidence="1">Belongs to the peptidase S28 family.</text>
</comment>
<evidence type="ECO:0000313" key="8">
    <source>
        <dbReference type="Proteomes" id="UP001165122"/>
    </source>
</evidence>
<evidence type="ECO:0000256" key="3">
    <source>
        <dbReference type="ARBA" id="ARBA00022729"/>
    </source>
</evidence>
<name>A0A9W6ZNM3_9STRA</name>
<gene>
    <name evidence="7" type="ORF">TrLO_g2572</name>
</gene>
<evidence type="ECO:0000256" key="2">
    <source>
        <dbReference type="ARBA" id="ARBA00022670"/>
    </source>
</evidence>
<organism evidence="7 8">
    <name type="scientific">Triparma laevis f. longispina</name>
    <dbReference type="NCBI Taxonomy" id="1714387"/>
    <lineage>
        <taxon>Eukaryota</taxon>
        <taxon>Sar</taxon>
        <taxon>Stramenopiles</taxon>
        <taxon>Ochrophyta</taxon>
        <taxon>Bolidophyceae</taxon>
        <taxon>Parmales</taxon>
        <taxon>Triparmaceae</taxon>
        <taxon>Triparma</taxon>
    </lineage>
</organism>
<evidence type="ECO:0000256" key="5">
    <source>
        <dbReference type="ARBA" id="ARBA00023180"/>
    </source>
</evidence>
<keyword evidence="5" id="KW-0325">Glycoprotein</keyword>
<evidence type="ECO:0000256" key="6">
    <source>
        <dbReference type="SAM" id="SignalP"/>
    </source>
</evidence>
<evidence type="ECO:0000313" key="7">
    <source>
        <dbReference type="EMBL" id="GMH57687.1"/>
    </source>
</evidence>
<dbReference type="PANTHER" id="PTHR11010:SF38">
    <property type="entry name" value="LYSOSOMAL PRO-X CARBOXYPEPTIDASE"/>
    <property type="match status" value="1"/>
</dbReference>
<proteinExistence type="inferred from homology"/>
<evidence type="ECO:0000256" key="1">
    <source>
        <dbReference type="ARBA" id="ARBA00011079"/>
    </source>
</evidence>
<protein>
    <submittedName>
        <fullName evidence="7">Uncharacterized protein</fullName>
    </submittedName>
</protein>
<comment type="caution">
    <text evidence="7">The sequence shown here is derived from an EMBL/GenBank/DDBJ whole genome shotgun (WGS) entry which is preliminary data.</text>
</comment>